<dbReference type="Pfam" id="PF02493">
    <property type="entry name" value="MORN"/>
    <property type="match status" value="4"/>
</dbReference>
<proteinExistence type="predicted"/>
<name>A0ABY4VE65_9GAMM</name>
<reference evidence="2" key="1">
    <citation type="submission" date="2022-02" db="EMBL/GenBank/DDBJ databases">
        <title>Coral-associated bacteria.</title>
        <authorList>
            <person name="Tang K."/>
            <person name="Wang X."/>
        </authorList>
    </citation>
    <scope>NUCLEOTIDE SEQUENCE</scope>
    <source>
        <strain evidence="2">SCSIO 43006</strain>
    </source>
</reference>
<dbReference type="EMBL" id="CP092418">
    <property type="protein sequence ID" value="USD21681.1"/>
    <property type="molecule type" value="Genomic_DNA"/>
</dbReference>
<dbReference type="InterPro" id="IPR003409">
    <property type="entry name" value="MORN"/>
</dbReference>
<dbReference type="SUPFAM" id="SSF82185">
    <property type="entry name" value="Histone H3 K4-specific methyltransferase SET7/9 N-terminal domain"/>
    <property type="match status" value="2"/>
</dbReference>
<gene>
    <name evidence="2" type="ORF">MJO52_00635</name>
</gene>
<dbReference type="PROSITE" id="PS51257">
    <property type="entry name" value="PROKAR_LIPOPROTEIN"/>
    <property type="match status" value="1"/>
</dbReference>
<dbReference type="Proteomes" id="UP001055658">
    <property type="component" value="Chromosome"/>
</dbReference>
<dbReference type="Gene3D" id="3.40.50.1460">
    <property type="match status" value="1"/>
</dbReference>
<evidence type="ECO:0000256" key="1">
    <source>
        <dbReference type="ARBA" id="ARBA00022737"/>
    </source>
</evidence>
<evidence type="ECO:0000313" key="2">
    <source>
        <dbReference type="EMBL" id="USD21681.1"/>
    </source>
</evidence>
<evidence type="ECO:0000313" key="3">
    <source>
        <dbReference type="Proteomes" id="UP001055658"/>
    </source>
</evidence>
<dbReference type="PANTHER" id="PTHR43215:SF14">
    <property type="entry name" value="RADIAL SPOKE HEAD 1 HOMOLOG"/>
    <property type="match status" value="1"/>
</dbReference>
<dbReference type="RefSeq" id="WP_252084085.1">
    <property type="nucleotide sequence ID" value="NZ_CP092418.1"/>
</dbReference>
<accession>A0ABY4VE65</accession>
<dbReference type="PANTHER" id="PTHR43215">
    <property type="entry name" value="RADIAL SPOKE HEAD 1 HOMOLOG"/>
    <property type="match status" value="1"/>
</dbReference>
<dbReference type="Gene3D" id="2.20.110.10">
    <property type="entry name" value="Histone H3 K4-specific methyltransferase SET7/9 N-terminal domain"/>
    <property type="match status" value="3"/>
</dbReference>
<sequence length="496" mass="54917">MRSIYFFPLIFLLSACEPTQFAGGTALPDGSVYKGDMLNGLFHGQGQLEWPNGSLYRGNFREGRMTGEGVLTGNDGCTYEGEFLNGEPHGKGRYTCNGTVWIGEFLEGELKNGTLNWDDGDIYNGEFLAFDPHGEGKLSTDDGSLYQGTFENGYLIQGNYSDSDGYRYTGGFEYGSYSGEGELTQPDGTVIHATFSYGEAEGEGKQISTDAEGNIIEKPGYFSEGIYYPSEAAWRALANIPAAQAETRLYSESERLRNAINALPPQRPGIRDIYTLLVGGDGTSPVFARELEWVAERLDEAFDIDQRLLRLSNGGGYGFPLATRTSIQESLTALDQLMDPKEDLLLVHLVSHGARNGDFKIAEGEIPLNDLSLKDGQQWLDNINAQHQWIIVSACFSGQWIEALNNPNRVIFTSAAADRSSFGCSDDSQRTWFSSALYGEALNQGVDNPEAWFEATKLKVTEMEQEQEISRSRHSLPQYSVGEDFLMWWQGKEKAN</sequence>
<dbReference type="InterPro" id="IPR001096">
    <property type="entry name" value="Peptidase_C13"/>
</dbReference>
<dbReference type="SMART" id="SM00698">
    <property type="entry name" value="MORN"/>
    <property type="match status" value="4"/>
</dbReference>
<keyword evidence="1" id="KW-0677">Repeat</keyword>
<evidence type="ECO:0008006" key="4">
    <source>
        <dbReference type="Google" id="ProtNLM"/>
    </source>
</evidence>
<organism evidence="2 3">
    <name type="scientific">Microbulbifer variabilis</name>
    <dbReference type="NCBI Taxonomy" id="266805"/>
    <lineage>
        <taxon>Bacteria</taxon>
        <taxon>Pseudomonadati</taxon>
        <taxon>Pseudomonadota</taxon>
        <taxon>Gammaproteobacteria</taxon>
        <taxon>Cellvibrionales</taxon>
        <taxon>Microbulbiferaceae</taxon>
        <taxon>Microbulbifer</taxon>
    </lineage>
</organism>
<dbReference type="Pfam" id="PF01650">
    <property type="entry name" value="Peptidase_C13"/>
    <property type="match status" value="1"/>
</dbReference>
<protein>
    <recommendedName>
        <fullName evidence="4">Peptidase C13</fullName>
    </recommendedName>
</protein>
<keyword evidence="3" id="KW-1185">Reference proteome</keyword>